<dbReference type="InterPro" id="IPR029058">
    <property type="entry name" value="AB_hydrolase_fold"/>
</dbReference>
<gene>
    <name evidence="1" type="ORF">QBC32DRAFT_322821</name>
</gene>
<proteinExistence type="predicted"/>
<reference evidence="1" key="2">
    <citation type="submission" date="2023-06" db="EMBL/GenBank/DDBJ databases">
        <authorList>
            <consortium name="Lawrence Berkeley National Laboratory"/>
            <person name="Mondo S.J."/>
            <person name="Hensen N."/>
            <person name="Bonometti L."/>
            <person name="Westerberg I."/>
            <person name="Brannstrom I.O."/>
            <person name="Guillou S."/>
            <person name="Cros-Aarteil S."/>
            <person name="Calhoun S."/>
            <person name="Haridas S."/>
            <person name="Kuo A."/>
            <person name="Pangilinan J."/>
            <person name="Riley R."/>
            <person name="Labutti K."/>
            <person name="Andreopoulos B."/>
            <person name="Lipzen A."/>
            <person name="Chen C."/>
            <person name="Yanf M."/>
            <person name="Daum C."/>
            <person name="Ng V."/>
            <person name="Clum A."/>
            <person name="Steindorff A."/>
            <person name="Ohm R."/>
            <person name="Martin F."/>
            <person name="Silar P."/>
            <person name="Natvig D."/>
            <person name="Lalanne C."/>
            <person name="Gautier V."/>
            <person name="Ament-Velasquez S.L."/>
            <person name="Kruys A."/>
            <person name="Hutchinson M.I."/>
            <person name="Powell A.J."/>
            <person name="Barry K."/>
            <person name="Miller A.N."/>
            <person name="Grigoriev I.V."/>
            <person name="Debuchy R."/>
            <person name="Gladieux P."/>
            <person name="Thoren M.H."/>
            <person name="Johannesson H."/>
        </authorList>
    </citation>
    <scope>NUCLEOTIDE SEQUENCE</scope>
    <source>
        <strain evidence="1">CBS 626.80</strain>
    </source>
</reference>
<name>A0AAN6NY45_9PEZI</name>
<organism evidence="1 2">
    <name type="scientific">Pseudoneurospora amorphoporcata</name>
    <dbReference type="NCBI Taxonomy" id="241081"/>
    <lineage>
        <taxon>Eukaryota</taxon>
        <taxon>Fungi</taxon>
        <taxon>Dikarya</taxon>
        <taxon>Ascomycota</taxon>
        <taxon>Pezizomycotina</taxon>
        <taxon>Sordariomycetes</taxon>
        <taxon>Sordariomycetidae</taxon>
        <taxon>Sordariales</taxon>
        <taxon>Sordariaceae</taxon>
        <taxon>Pseudoneurospora</taxon>
    </lineage>
</organism>
<accession>A0AAN6NY45</accession>
<sequence length="178" mass="19767">MSYLRVACLRKLPAEKLISGTSARYLVVDGTYLVSPELDLSRQTGPSGIDLVMGITHDDGAPSSSTPSPSLFPLPPTPNATLALFNSSSRLATDGIFRCIDQATVQAGLTNNRFSRVFYYEFDRNYQTGDPNPEEGFLRARGFESTRRETQRSEWTASSRREGVKLKVLDWPSRLENA</sequence>
<protein>
    <submittedName>
        <fullName evidence="1">Uncharacterized protein</fullName>
    </submittedName>
</protein>
<dbReference type="Proteomes" id="UP001303222">
    <property type="component" value="Unassembled WGS sequence"/>
</dbReference>
<comment type="caution">
    <text evidence="1">The sequence shown here is derived from an EMBL/GenBank/DDBJ whole genome shotgun (WGS) entry which is preliminary data.</text>
</comment>
<dbReference type="Gene3D" id="3.40.50.1820">
    <property type="entry name" value="alpha/beta hydrolase"/>
    <property type="match status" value="1"/>
</dbReference>
<dbReference type="EMBL" id="MU859093">
    <property type="protein sequence ID" value="KAK3954217.1"/>
    <property type="molecule type" value="Genomic_DNA"/>
</dbReference>
<evidence type="ECO:0000313" key="1">
    <source>
        <dbReference type="EMBL" id="KAK3954217.1"/>
    </source>
</evidence>
<dbReference type="AlphaFoldDB" id="A0AAN6NY45"/>
<reference evidence="1" key="1">
    <citation type="journal article" date="2023" name="Mol. Phylogenet. Evol.">
        <title>Genome-scale phylogeny and comparative genomics of the fungal order Sordariales.</title>
        <authorList>
            <person name="Hensen N."/>
            <person name="Bonometti L."/>
            <person name="Westerberg I."/>
            <person name="Brannstrom I.O."/>
            <person name="Guillou S."/>
            <person name="Cros-Aarteil S."/>
            <person name="Calhoun S."/>
            <person name="Haridas S."/>
            <person name="Kuo A."/>
            <person name="Mondo S."/>
            <person name="Pangilinan J."/>
            <person name="Riley R."/>
            <person name="LaButti K."/>
            <person name="Andreopoulos B."/>
            <person name="Lipzen A."/>
            <person name="Chen C."/>
            <person name="Yan M."/>
            <person name="Daum C."/>
            <person name="Ng V."/>
            <person name="Clum A."/>
            <person name="Steindorff A."/>
            <person name="Ohm R.A."/>
            <person name="Martin F."/>
            <person name="Silar P."/>
            <person name="Natvig D.O."/>
            <person name="Lalanne C."/>
            <person name="Gautier V."/>
            <person name="Ament-Velasquez S.L."/>
            <person name="Kruys A."/>
            <person name="Hutchinson M.I."/>
            <person name="Powell A.J."/>
            <person name="Barry K."/>
            <person name="Miller A.N."/>
            <person name="Grigoriev I.V."/>
            <person name="Debuchy R."/>
            <person name="Gladieux P."/>
            <person name="Hiltunen Thoren M."/>
            <person name="Johannesson H."/>
        </authorList>
    </citation>
    <scope>NUCLEOTIDE SEQUENCE</scope>
    <source>
        <strain evidence="1">CBS 626.80</strain>
    </source>
</reference>
<dbReference type="SUPFAM" id="SSF53474">
    <property type="entry name" value="alpha/beta-Hydrolases"/>
    <property type="match status" value="1"/>
</dbReference>
<evidence type="ECO:0000313" key="2">
    <source>
        <dbReference type="Proteomes" id="UP001303222"/>
    </source>
</evidence>
<keyword evidence="2" id="KW-1185">Reference proteome</keyword>